<organism evidence="1 2">
    <name type="scientific">Streptosporangium carneum</name>
    <dbReference type="NCBI Taxonomy" id="47481"/>
    <lineage>
        <taxon>Bacteria</taxon>
        <taxon>Bacillati</taxon>
        <taxon>Actinomycetota</taxon>
        <taxon>Actinomycetes</taxon>
        <taxon>Streptosporangiales</taxon>
        <taxon>Streptosporangiaceae</taxon>
        <taxon>Streptosporangium</taxon>
    </lineage>
</organism>
<dbReference type="AlphaFoldDB" id="A0A9W6HXE4"/>
<dbReference type="EMBL" id="BSEV01000001">
    <property type="protein sequence ID" value="GLK07358.1"/>
    <property type="molecule type" value="Genomic_DNA"/>
</dbReference>
<dbReference type="RefSeq" id="WP_271215900.1">
    <property type="nucleotide sequence ID" value="NZ_BAAAVD010000006.1"/>
</dbReference>
<sequence length="105" mass="11534">MSTDTQRRTAFIGGLRDLAIFLEANPAVPVPIDPAIITYYPEQGTDEELCAEIDRIAALCGTTVDPRLLPLGLYTVSRCFGAVHVEWTAILSTAHPDVPQPRHEF</sequence>
<proteinExistence type="predicted"/>
<gene>
    <name evidence="1" type="ORF">GCM10017600_07630</name>
</gene>
<reference evidence="1" key="1">
    <citation type="journal article" date="2014" name="Int. J. Syst. Evol. Microbiol.">
        <title>Complete genome sequence of Corynebacterium casei LMG S-19264T (=DSM 44701T), isolated from a smear-ripened cheese.</title>
        <authorList>
            <consortium name="US DOE Joint Genome Institute (JGI-PGF)"/>
            <person name="Walter F."/>
            <person name="Albersmeier A."/>
            <person name="Kalinowski J."/>
            <person name="Ruckert C."/>
        </authorList>
    </citation>
    <scope>NUCLEOTIDE SEQUENCE</scope>
    <source>
        <strain evidence="1">VKM Ac-2007</strain>
    </source>
</reference>
<dbReference type="Proteomes" id="UP001143474">
    <property type="component" value="Unassembled WGS sequence"/>
</dbReference>
<comment type="caution">
    <text evidence="1">The sequence shown here is derived from an EMBL/GenBank/DDBJ whole genome shotgun (WGS) entry which is preliminary data.</text>
</comment>
<protein>
    <submittedName>
        <fullName evidence="1">Uncharacterized protein</fullName>
    </submittedName>
</protein>
<keyword evidence="2" id="KW-1185">Reference proteome</keyword>
<reference evidence="1" key="2">
    <citation type="submission" date="2023-01" db="EMBL/GenBank/DDBJ databases">
        <authorList>
            <person name="Sun Q."/>
            <person name="Evtushenko L."/>
        </authorList>
    </citation>
    <scope>NUCLEOTIDE SEQUENCE</scope>
    <source>
        <strain evidence="1">VKM Ac-2007</strain>
    </source>
</reference>
<evidence type="ECO:0000313" key="2">
    <source>
        <dbReference type="Proteomes" id="UP001143474"/>
    </source>
</evidence>
<evidence type="ECO:0000313" key="1">
    <source>
        <dbReference type="EMBL" id="GLK07358.1"/>
    </source>
</evidence>
<name>A0A9W6HXE4_9ACTN</name>
<accession>A0A9W6HXE4</accession>